<gene>
    <name evidence="7" type="ORF">N5910_04965</name>
</gene>
<reference evidence="7" key="1">
    <citation type="submission" date="2022-09" db="EMBL/GenBank/DDBJ databases">
        <title>Characterization of three MwoI isoschizomers from sequenced genome and metagenomes.</title>
        <authorList>
            <person name="Fomenkov A."/>
            <person name="Xu S.Y."/>
            <person name="Roberts R.J."/>
        </authorList>
    </citation>
    <scope>NUCLEOTIDE SEQUENCE</scope>
    <source>
        <strain evidence="7">DSM 2970</strain>
    </source>
</reference>
<evidence type="ECO:0000256" key="1">
    <source>
        <dbReference type="ARBA" id="ARBA00008478"/>
    </source>
</evidence>
<dbReference type="Gene3D" id="1.10.1220.10">
    <property type="entry name" value="Met repressor-like"/>
    <property type="match status" value="1"/>
</dbReference>
<dbReference type="GO" id="GO:0003677">
    <property type="term" value="F:DNA binding"/>
    <property type="evidence" value="ECO:0007669"/>
    <property type="project" value="UniProtKB-KW"/>
</dbReference>
<dbReference type="RefSeq" id="WP_191215984.1">
    <property type="nucleotide sequence ID" value="NZ_CP104550.1"/>
</dbReference>
<dbReference type="Pfam" id="PF01402">
    <property type="entry name" value="RHH_1"/>
    <property type="match status" value="1"/>
</dbReference>
<dbReference type="GeneID" id="58978611"/>
<dbReference type="Gene3D" id="3.30.70.1150">
    <property type="entry name" value="ACT-like. Chain A, domain 2"/>
    <property type="match status" value="1"/>
</dbReference>
<dbReference type="PANTHER" id="PTHR34719:SF3">
    <property type="entry name" value="NICKEL-RESPONSIVE REGULATOR-RELATED"/>
    <property type="match status" value="1"/>
</dbReference>
<feature type="domain" description="Transcription factor NikR nickel binding C-terminal" evidence="6">
    <location>
        <begin position="57"/>
        <end position="125"/>
    </location>
</feature>
<evidence type="ECO:0000256" key="3">
    <source>
        <dbReference type="ARBA" id="ARBA00023125"/>
    </source>
</evidence>
<dbReference type="SUPFAM" id="SSF47598">
    <property type="entry name" value="Ribbon-helix-helix"/>
    <property type="match status" value="1"/>
</dbReference>
<dbReference type="InterPro" id="IPR050192">
    <property type="entry name" value="CopG/NikR_regulator"/>
</dbReference>
<protein>
    <submittedName>
        <fullName evidence="7">CopG family ribbon-helix-helix protein</fullName>
    </submittedName>
</protein>
<dbReference type="InterPro" id="IPR010985">
    <property type="entry name" value="Ribbon_hlx_hlx"/>
</dbReference>
<evidence type="ECO:0000313" key="7">
    <source>
        <dbReference type="EMBL" id="UXH30903.1"/>
    </source>
</evidence>
<dbReference type="AlphaFoldDB" id="A0A9E7RRA4"/>
<dbReference type="EMBL" id="CP104550">
    <property type="protein sequence ID" value="UXH30903.1"/>
    <property type="molecule type" value="Genomic_DNA"/>
</dbReference>
<comment type="similarity">
    <text evidence="1">Belongs to the transcriptional regulatory CopG/NikR family.</text>
</comment>
<keyword evidence="4" id="KW-0804">Transcription</keyword>
<dbReference type="Pfam" id="PF08753">
    <property type="entry name" value="NikR_C"/>
    <property type="match status" value="1"/>
</dbReference>
<sequence length="126" mass="14494">MVVVSVSIGEKLLEEIDRIRDDMGFSGRSDVIRTAARRFIDEKKNLDELSGDINAVIFLIHHKRVEDRVNNIKHDYEDIINTQVHSHLRDGNCLEIFILEGDAERITELADRFHGCGMKHIKLITV</sequence>
<dbReference type="Proteomes" id="UP001065373">
    <property type="component" value="Chromosome"/>
</dbReference>
<keyword evidence="2" id="KW-0805">Transcription regulation</keyword>
<dbReference type="CDD" id="cd22231">
    <property type="entry name" value="RHH_NikR_HicB-like"/>
    <property type="match status" value="1"/>
</dbReference>
<dbReference type="InterPro" id="IPR027271">
    <property type="entry name" value="Acetolactate_synth/TF_NikR_C"/>
</dbReference>
<organism evidence="7">
    <name type="scientific">Methanothermobacter wolfeii</name>
    <name type="common">Methanobacterium wolfei</name>
    <dbReference type="NCBI Taxonomy" id="145261"/>
    <lineage>
        <taxon>Archaea</taxon>
        <taxon>Methanobacteriati</taxon>
        <taxon>Methanobacteriota</taxon>
        <taxon>Methanomada group</taxon>
        <taxon>Methanobacteria</taxon>
        <taxon>Methanobacteriales</taxon>
        <taxon>Methanobacteriaceae</taxon>
        <taxon>Methanothermobacter</taxon>
    </lineage>
</organism>
<dbReference type="GO" id="GO:0006355">
    <property type="term" value="P:regulation of DNA-templated transcription"/>
    <property type="evidence" value="ECO:0007669"/>
    <property type="project" value="InterPro"/>
</dbReference>
<evidence type="ECO:0000256" key="2">
    <source>
        <dbReference type="ARBA" id="ARBA00023015"/>
    </source>
</evidence>
<dbReference type="InterPro" id="IPR014864">
    <property type="entry name" value="TF_NikR_Ni-bd_C"/>
</dbReference>
<proteinExistence type="inferred from homology"/>
<name>A0A9E7RRA4_METWO</name>
<evidence type="ECO:0000256" key="4">
    <source>
        <dbReference type="ARBA" id="ARBA00023163"/>
    </source>
</evidence>
<dbReference type="InterPro" id="IPR045865">
    <property type="entry name" value="ACT-like_dom_sf"/>
</dbReference>
<accession>A0A9E7RRA4</accession>
<evidence type="ECO:0000259" key="5">
    <source>
        <dbReference type="Pfam" id="PF01402"/>
    </source>
</evidence>
<dbReference type="SUPFAM" id="SSF55021">
    <property type="entry name" value="ACT-like"/>
    <property type="match status" value="1"/>
</dbReference>
<feature type="domain" description="Ribbon-helix-helix protein CopG" evidence="5">
    <location>
        <begin position="2"/>
        <end position="42"/>
    </location>
</feature>
<evidence type="ECO:0000259" key="6">
    <source>
        <dbReference type="Pfam" id="PF08753"/>
    </source>
</evidence>
<dbReference type="InterPro" id="IPR013321">
    <property type="entry name" value="Arc_rbn_hlx_hlx"/>
</dbReference>
<dbReference type="PANTHER" id="PTHR34719">
    <property type="entry name" value="NICKEL-RESPONSIVE REGULATOR"/>
    <property type="match status" value="1"/>
</dbReference>
<keyword evidence="3" id="KW-0238">DNA-binding</keyword>
<dbReference type="InterPro" id="IPR002145">
    <property type="entry name" value="CopG"/>
</dbReference>